<dbReference type="OrthoDB" id="6912764at2"/>
<accession>A0A1H7H902</accession>
<dbReference type="RefSeq" id="WP_090541285.1">
    <property type="nucleotide sequence ID" value="NZ_FNSR01000001.1"/>
</dbReference>
<gene>
    <name evidence="1" type="ORF">SAMN05192542_102177</name>
</gene>
<evidence type="ECO:0000313" key="1">
    <source>
        <dbReference type="EMBL" id="SEK46754.1"/>
    </source>
</evidence>
<keyword evidence="2" id="KW-1185">Reference proteome</keyword>
<organism evidence="1 2">
    <name type="scientific">Paraburkholderia caballeronis</name>
    <dbReference type="NCBI Taxonomy" id="416943"/>
    <lineage>
        <taxon>Bacteria</taxon>
        <taxon>Pseudomonadati</taxon>
        <taxon>Pseudomonadota</taxon>
        <taxon>Betaproteobacteria</taxon>
        <taxon>Burkholderiales</taxon>
        <taxon>Burkholderiaceae</taxon>
        <taxon>Paraburkholderia</taxon>
    </lineage>
</organism>
<reference evidence="2" key="1">
    <citation type="submission" date="2016-10" db="EMBL/GenBank/DDBJ databases">
        <authorList>
            <person name="Varghese N."/>
            <person name="Submissions S."/>
        </authorList>
    </citation>
    <scope>NUCLEOTIDE SEQUENCE [LARGE SCALE GENOMIC DNA]</scope>
    <source>
        <strain evidence="2">LMG 26416</strain>
    </source>
</reference>
<dbReference type="SUPFAM" id="SSF53448">
    <property type="entry name" value="Nucleotide-diphospho-sugar transferases"/>
    <property type="match status" value="1"/>
</dbReference>
<protein>
    <submittedName>
        <fullName evidence="1">Uncharacterized protein</fullName>
    </submittedName>
</protein>
<proteinExistence type="predicted"/>
<dbReference type="InterPro" id="IPR029044">
    <property type="entry name" value="Nucleotide-diphossugar_trans"/>
</dbReference>
<dbReference type="EMBL" id="FOAJ01000002">
    <property type="protein sequence ID" value="SEK46754.1"/>
    <property type="molecule type" value="Genomic_DNA"/>
</dbReference>
<evidence type="ECO:0000313" key="2">
    <source>
        <dbReference type="Proteomes" id="UP000199120"/>
    </source>
</evidence>
<name>A0A1H7H902_9BURK</name>
<dbReference type="AlphaFoldDB" id="A0A1H7H902"/>
<dbReference type="STRING" id="416943.SAMN05445871_0133"/>
<dbReference type="Proteomes" id="UP000199120">
    <property type="component" value="Unassembled WGS sequence"/>
</dbReference>
<sequence length="597" mass="68094">MSVIQLRHYKKLRYPASTPRSLPILQEEIVERYADATIVSFRPLESGKPDEIRRDMHACVRLLDLPKTDLVFVGIEADSPLAPLIFWDAAHALEVGRAITLLGESGHTRYLLQAYYSDSFAVEVRDETRIVLRKVKPLPVEVDAGLDRWSFGIPVGPEDSTLLNVTVKRILELDIPEKEILLCGRPGPGFKYMDHVRIVGEDITAPPVRICAKKNRLADEARFENLCIIHDRVFLPKDFHRAVQRFGDHYPLVAFQSIYFDDKYNAIPRRYSDFNTAPNVVAQSERGIMRSNDLTTTSAFSPAVLSITEQAGFYYANALRHSRTNYPTGSLYLAKRSVWKLCPQDENLYWTEFEDIDQGLRADALGIPSRVNPYAITQSLISRPLLSISGAIHYETLRGGTKMYRAMMEAWSIARKPLLKVTQEQGQQHLARFSMAFVPESIRATIPSNAVLTSRLRVRALLRTIEGSRLPIRQKDVERFLTGYEKQLVFDQAPYNWKEWAAREILLNGRDALDDLVGNDLQLVNHLSQRPKGEVFAKTLKDYLPERGLGVCLGSFFSALMLRKYNKEVFYFPGGLMSRYRAIRDTTPFVDYSREAL</sequence>